<evidence type="ECO:0000259" key="3">
    <source>
        <dbReference type="Pfam" id="PF00857"/>
    </source>
</evidence>
<dbReference type="InterPro" id="IPR050272">
    <property type="entry name" value="Isochorismatase-like_hydrls"/>
</dbReference>
<evidence type="ECO:0000256" key="2">
    <source>
        <dbReference type="ARBA" id="ARBA00022801"/>
    </source>
</evidence>
<dbReference type="Proteomes" id="UP001210925">
    <property type="component" value="Unassembled WGS sequence"/>
</dbReference>
<feature type="domain" description="Isochorismatase-like" evidence="3">
    <location>
        <begin position="2"/>
        <end position="136"/>
    </location>
</feature>
<comment type="caution">
    <text evidence="4">The sequence shown here is derived from an EMBL/GenBank/DDBJ whole genome shotgun (WGS) entry which is preliminary data.</text>
</comment>
<gene>
    <name evidence="4" type="ORF">HK103_006573</name>
</gene>
<keyword evidence="5" id="KW-1185">Reference proteome</keyword>
<dbReference type="Gene3D" id="3.40.50.850">
    <property type="entry name" value="Isochorismatase-like"/>
    <property type="match status" value="1"/>
</dbReference>
<evidence type="ECO:0000313" key="5">
    <source>
        <dbReference type="Proteomes" id="UP001210925"/>
    </source>
</evidence>
<dbReference type="EMBL" id="JADGKB010000070">
    <property type="protein sequence ID" value="KAJ3255204.1"/>
    <property type="molecule type" value="Genomic_DNA"/>
</dbReference>
<evidence type="ECO:0000313" key="4">
    <source>
        <dbReference type="EMBL" id="KAJ3255204.1"/>
    </source>
</evidence>
<dbReference type="PANTHER" id="PTHR43540:SF14">
    <property type="entry name" value="ISOCHORISMATASE"/>
    <property type="match status" value="1"/>
</dbReference>
<dbReference type="PANTHER" id="PTHR43540">
    <property type="entry name" value="PEROXYUREIDOACRYLATE/UREIDOACRYLATE AMIDOHYDROLASE-RELATED"/>
    <property type="match status" value="1"/>
</dbReference>
<organism evidence="4 5">
    <name type="scientific">Boothiomyces macroporosus</name>
    <dbReference type="NCBI Taxonomy" id="261099"/>
    <lineage>
        <taxon>Eukaryota</taxon>
        <taxon>Fungi</taxon>
        <taxon>Fungi incertae sedis</taxon>
        <taxon>Chytridiomycota</taxon>
        <taxon>Chytridiomycota incertae sedis</taxon>
        <taxon>Chytridiomycetes</taxon>
        <taxon>Rhizophydiales</taxon>
        <taxon>Terramycetaceae</taxon>
        <taxon>Boothiomyces</taxon>
    </lineage>
</organism>
<dbReference type="InterPro" id="IPR000868">
    <property type="entry name" value="Isochorismatase-like_dom"/>
</dbReference>
<protein>
    <recommendedName>
        <fullName evidence="3">Isochorismatase-like domain-containing protein</fullName>
    </recommendedName>
</protein>
<dbReference type="InterPro" id="IPR036380">
    <property type="entry name" value="Isochorismatase-like_sf"/>
</dbReference>
<evidence type="ECO:0000256" key="1">
    <source>
        <dbReference type="ARBA" id="ARBA00006336"/>
    </source>
</evidence>
<dbReference type="AlphaFoldDB" id="A0AAD5Y711"/>
<dbReference type="Pfam" id="PF00857">
    <property type="entry name" value="Isochorismatase"/>
    <property type="match status" value="1"/>
</dbReference>
<name>A0AAD5Y711_9FUNG</name>
<comment type="similarity">
    <text evidence="1">Belongs to the isochorismatase family.</text>
</comment>
<sequence>MSVLLIIHTQKGIMNPTFAKTEILNRISEFAGKARKQGLPVIFLREEESAPGAPFAKNTYNWEFANELMPEPGDIIIAGEAYDTFHETPLLGYLTKAKCKHIYVCGALSEFCIESSIRRAPTLGFNVTLVGDCHTTEDNGVLSPEMTIKYVNHVNNGYSVVTKGVEYRIEVQNASQVAFLPPALNLPLE</sequence>
<reference evidence="4" key="1">
    <citation type="submission" date="2020-05" db="EMBL/GenBank/DDBJ databases">
        <title>Phylogenomic resolution of chytrid fungi.</title>
        <authorList>
            <person name="Stajich J.E."/>
            <person name="Amses K."/>
            <person name="Simmons R."/>
            <person name="Seto K."/>
            <person name="Myers J."/>
            <person name="Bonds A."/>
            <person name="Quandt C.A."/>
            <person name="Barry K."/>
            <person name="Liu P."/>
            <person name="Grigoriev I."/>
            <person name="Longcore J.E."/>
            <person name="James T.Y."/>
        </authorList>
    </citation>
    <scope>NUCLEOTIDE SEQUENCE</scope>
    <source>
        <strain evidence="4">PLAUS21</strain>
    </source>
</reference>
<proteinExistence type="inferred from homology"/>
<accession>A0AAD5Y711</accession>
<dbReference type="GO" id="GO:0016787">
    <property type="term" value="F:hydrolase activity"/>
    <property type="evidence" value="ECO:0007669"/>
    <property type="project" value="UniProtKB-KW"/>
</dbReference>
<keyword evidence="2" id="KW-0378">Hydrolase</keyword>
<dbReference type="SUPFAM" id="SSF52499">
    <property type="entry name" value="Isochorismatase-like hydrolases"/>
    <property type="match status" value="1"/>
</dbReference>